<feature type="region of interest" description="Disordered" evidence="1">
    <location>
        <begin position="46"/>
        <end position="66"/>
    </location>
</feature>
<dbReference type="EMBL" id="UPXX01000018">
    <property type="protein sequence ID" value="VBB43318.1"/>
    <property type="molecule type" value="Genomic_DNA"/>
</dbReference>
<gene>
    <name evidence="2" type="ORF">TRIP_B250391</name>
</gene>
<evidence type="ECO:0000256" key="1">
    <source>
        <dbReference type="SAM" id="MobiDB-lite"/>
    </source>
</evidence>
<evidence type="ECO:0000313" key="2">
    <source>
        <dbReference type="EMBL" id="VBB43318.1"/>
    </source>
</evidence>
<feature type="compositionally biased region" description="Basic and acidic residues" evidence="1">
    <location>
        <begin position="56"/>
        <end position="66"/>
    </location>
</feature>
<dbReference type="AlphaFoldDB" id="A0A653A5U8"/>
<accession>A0A653A5U8</accession>
<name>A0A653A5U8_UNCDX</name>
<protein>
    <submittedName>
        <fullName evidence="2">Uncharacterized protein</fullName>
    </submittedName>
</protein>
<sequence length="66" mass="7278">MNHLCMAGSCVYGSAAIRNKIILHHGFALLLLKRIVRTGPDIPRATLAPYPKNRKSTPDRPAELVL</sequence>
<proteinExistence type="predicted"/>
<reference evidence="2" key="1">
    <citation type="submission" date="2018-07" db="EMBL/GenBank/DDBJ databases">
        <authorList>
            <consortium name="Genoscope - CEA"/>
            <person name="William W."/>
        </authorList>
    </citation>
    <scope>NUCLEOTIDE SEQUENCE</scope>
    <source>
        <strain evidence="2">IK1</strain>
    </source>
</reference>
<organism evidence="2">
    <name type="scientific">Uncultured Desulfatiglans sp</name>
    <dbReference type="NCBI Taxonomy" id="1748965"/>
    <lineage>
        <taxon>Bacteria</taxon>
        <taxon>Pseudomonadati</taxon>
        <taxon>Thermodesulfobacteriota</taxon>
        <taxon>Desulfobacteria</taxon>
        <taxon>Desulfatiglandales</taxon>
        <taxon>Desulfatiglandaceae</taxon>
        <taxon>Desulfatiglans</taxon>
        <taxon>environmental samples</taxon>
    </lineage>
</organism>